<protein>
    <submittedName>
        <fullName evidence="2">Alpha/beta hydrolase fold-1</fullName>
    </submittedName>
</protein>
<gene>
    <name evidence="2" type="ORF">DFH08DRAFT_300827</name>
</gene>
<dbReference type="Gene3D" id="3.40.50.1820">
    <property type="entry name" value="alpha/beta hydrolase"/>
    <property type="match status" value="1"/>
</dbReference>
<dbReference type="GO" id="GO:0016787">
    <property type="term" value="F:hydrolase activity"/>
    <property type="evidence" value="ECO:0007669"/>
    <property type="project" value="UniProtKB-KW"/>
</dbReference>
<dbReference type="InterPro" id="IPR000073">
    <property type="entry name" value="AB_hydrolase_1"/>
</dbReference>
<feature type="domain" description="AB hydrolase-1" evidence="1">
    <location>
        <begin position="35"/>
        <end position="320"/>
    </location>
</feature>
<keyword evidence="3" id="KW-1185">Reference proteome</keyword>
<reference evidence="2" key="1">
    <citation type="submission" date="2023-03" db="EMBL/GenBank/DDBJ databases">
        <title>Massive genome expansion in bonnet fungi (Mycena s.s.) driven by repeated elements and novel gene families across ecological guilds.</title>
        <authorList>
            <consortium name="Lawrence Berkeley National Laboratory"/>
            <person name="Harder C.B."/>
            <person name="Miyauchi S."/>
            <person name="Viragh M."/>
            <person name="Kuo A."/>
            <person name="Thoen E."/>
            <person name="Andreopoulos B."/>
            <person name="Lu D."/>
            <person name="Skrede I."/>
            <person name="Drula E."/>
            <person name="Henrissat B."/>
            <person name="Morin E."/>
            <person name="Kohler A."/>
            <person name="Barry K."/>
            <person name="LaButti K."/>
            <person name="Morin E."/>
            <person name="Salamov A."/>
            <person name="Lipzen A."/>
            <person name="Mereny Z."/>
            <person name="Hegedus B."/>
            <person name="Baldrian P."/>
            <person name="Stursova M."/>
            <person name="Weitz H."/>
            <person name="Taylor A."/>
            <person name="Grigoriev I.V."/>
            <person name="Nagy L.G."/>
            <person name="Martin F."/>
            <person name="Kauserud H."/>
        </authorList>
    </citation>
    <scope>NUCLEOTIDE SEQUENCE</scope>
    <source>
        <strain evidence="2">CBHHK002</strain>
    </source>
</reference>
<comment type="caution">
    <text evidence="2">The sequence shown here is derived from an EMBL/GenBank/DDBJ whole genome shotgun (WGS) entry which is preliminary data.</text>
</comment>
<accession>A0AAD7EK89</accession>
<proteinExistence type="predicted"/>
<evidence type="ECO:0000259" key="1">
    <source>
        <dbReference type="Pfam" id="PF12697"/>
    </source>
</evidence>
<sequence length="338" mass="37694">MKSQLYTSEPSLICPFRAEAVQYIPVSSCEDGFTLVFLHAMSLHKETFEPMLEHLLAASTTIKDVWSIDNPNHGRSSVLNQKLLEASSYREYWSAAEYARATYSFLTSDSHGVDFSARRLVGLAHSSAVSALMMLLRDKEFSLSKSTLNFTSLVLLDPALLPPQFPSTTVLSNMFGKFASTKRDKWPTRAAAYQYLAAHPGFKAWDPRALRLFVACALRDSDSGSEVVLSCSRTQEAGFYLSPTADYKARPVEIFIELTRADELPIHIITCLKDEYKGQTLPSKEFQISQVKSTTRGSVQLLERGGHMFPQVEPALCADAIQRALTSTRTETTVKTRL</sequence>
<dbReference type="InterPro" id="IPR029058">
    <property type="entry name" value="AB_hydrolase_fold"/>
</dbReference>
<dbReference type="EMBL" id="JARIHO010000033">
    <property type="protein sequence ID" value="KAJ7334167.1"/>
    <property type="molecule type" value="Genomic_DNA"/>
</dbReference>
<dbReference type="SUPFAM" id="SSF53474">
    <property type="entry name" value="alpha/beta-Hydrolases"/>
    <property type="match status" value="1"/>
</dbReference>
<dbReference type="AlphaFoldDB" id="A0AAD7EK89"/>
<name>A0AAD7EK89_9AGAR</name>
<dbReference type="Proteomes" id="UP001218218">
    <property type="component" value="Unassembled WGS sequence"/>
</dbReference>
<organism evidence="2 3">
    <name type="scientific">Mycena albidolilacea</name>
    <dbReference type="NCBI Taxonomy" id="1033008"/>
    <lineage>
        <taxon>Eukaryota</taxon>
        <taxon>Fungi</taxon>
        <taxon>Dikarya</taxon>
        <taxon>Basidiomycota</taxon>
        <taxon>Agaricomycotina</taxon>
        <taxon>Agaricomycetes</taxon>
        <taxon>Agaricomycetidae</taxon>
        <taxon>Agaricales</taxon>
        <taxon>Marasmiineae</taxon>
        <taxon>Mycenaceae</taxon>
        <taxon>Mycena</taxon>
    </lineage>
</organism>
<keyword evidence="2" id="KW-0378">Hydrolase</keyword>
<evidence type="ECO:0000313" key="3">
    <source>
        <dbReference type="Proteomes" id="UP001218218"/>
    </source>
</evidence>
<evidence type="ECO:0000313" key="2">
    <source>
        <dbReference type="EMBL" id="KAJ7334167.1"/>
    </source>
</evidence>
<dbReference type="Pfam" id="PF12697">
    <property type="entry name" value="Abhydrolase_6"/>
    <property type="match status" value="1"/>
</dbReference>